<evidence type="ECO:0000313" key="2">
    <source>
        <dbReference type="Proteomes" id="UP000676336"/>
    </source>
</evidence>
<evidence type="ECO:0000313" key="1">
    <source>
        <dbReference type="EMBL" id="CAF4296916.1"/>
    </source>
</evidence>
<gene>
    <name evidence="1" type="ORF">SMN809_LOCUS25925</name>
</gene>
<reference evidence="1" key="1">
    <citation type="submission" date="2021-02" db="EMBL/GenBank/DDBJ databases">
        <authorList>
            <person name="Nowell W R."/>
        </authorList>
    </citation>
    <scope>NUCLEOTIDE SEQUENCE</scope>
</reference>
<accession>A0A8S2TS73</accession>
<name>A0A8S2TS73_9BILA</name>
<dbReference type="EMBL" id="CAJOBI010035501">
    <property type="protein sequence ID" value="CAF4296916.1"/>
    <property type="molecule type" value="Genomic_DNA"/>
</dbReference>
<organism evidence="1 2">
    <name type="scientific">Rotaria magnacalcarata</name>
    <dbReference type="NCBI Taxonomy" id="392030"/>
    <lineage>
        <taxon>Eukaryota</taxon>
        <taxon>Metazoa</taxon>
        <taxon>Spiralia</taxon>
        <taxon>Gnathifera</taxon>
        <taxon>Rotifera</taxon>
        <taxon>Eurotatoria</taxon>
        <taxon>Bdelloidea</taxon>
        <taxon>Philodinida</taxon>
        <taxon>Philodinidae</taxon>
        <taxon>Rotaria</taxon>
    </lineage>
</organism>
<sequence length="33" mass="3728">YILDVYGYPNENGEGPAHYIVCGDFDKDGDDEF</sequence>
<feature type="non-terminal residue" evidence="1">
    <location>
        <position position="1"/>
    </location>
</feature>
<protein>
    <submittedName>
        <fullName evidence="1">Uncharacterized protein</fullName>
    </submittedName>
</protein>
<comment type="caution">
    <text evidence="1">The sequence shown here is derived from an EMBL/GenBank/DDBJ whole genome shotgun (WGS) entry which is preliminary data.</text>
</comment>
<dbReference type="Proteomes" id="UP000676336">
    <property type="component" value="Unassembled WGS sequence"/>
</dbReference>
<dbReference type="AlphaFoldDB" id="A0A8S2TS73"/>
<proteinExistence type="predicted"/>